<gene>
    <name evidence="5" type="ORF">GA0070215_10616</name>
</gene>
<organism evidence="5 6">
    <name type="scientific">Micromonospora marina</name>
    <dbReference type="NCBI Taxonomy" id="307120"/>
    <lineage>
        <taxon>Bacteria</taxon>
        <taxon>Bacillati</taxon>
        <taxon>Actinomycetota</taxon>
        <taxon>Actinomycetes</taxon>
        <taxon>Micromonosporales</taxon>
        <taxon>Micromonosporaceae</taxon>
        <taxon>Micromonospora</taxon>
    </lineage>
</organism>
<feature type="modified residue" description="N6-(pyridoxal phosphate)lysine" evidence="3">
    <location>
        <position position="190"/>
    </location>
</feature>
<dbReference type="EMBL" id="FMCV01000006">
    <property type="protein sequence ID" value="SCF01198.1"/>
    <property type="molecule type" value="Genomic_DNA"/>
</dbReference>
<proteinExistence type="inferred from homology"/>
<dbReference type="PANTHER" id="PTHR30244:SF34">
    <property type="entry name" value="DTDP-4-AMINO-4,6-DIDEOXYGALACTOSE TRANSAMINASE"/>
    <property type="match status" value="1"/>
</dbReference>
<protein>
    <submittedName>
        <fullName evidence="5">dTDP-4-amino-4,6-dideoxygalactose transaminase</fullName>
    </submittedName>
</protein>
<dbReference type="SUPFAM" id="SSF53383">
    <property type="entry name" value="PLP-dependent transferases"/>
    <property type="match status" value="1"/>
</dbReference>
<dbReference type="RefSeq" id="WP_091044372.1">
    <property type="nucleotide sequence ID" value="NZ_FMCV01000006.1"/>
</dbReference>
<keyword evidence="6" id="KW-1185">Reference proteome</keyword>
<dbReference type="Gene3D" id="3.40.640.10">
    <property type="entry name" value="Type I PLP-dependent aspartate aminotransferase-like (Major domain)"/>
    <property type="match status" value="1"/>
</dbReference>
<evidence type="ECO:0000256" key="1">
    <source>
        <dbReference type="ARBA" id="ARBA00001933"/>
    </source>
</evidence>
<keyword evidence="3 4" id="KW-0663">Pyridoxal phosphate</keyword>
<dbReference type="GO" id="GO:0000271">
    <property type="term" value="P:polysaccharide biosynthetic process"/>
    <property type="evidence" value="ECO:0007669"/>
    <property type="project" value="TreeGrafter"/>
</dbReference>
<dbReference type="Gene3D" id="3.90.1150.10">
    <property type="entry name" value="Aspartate Aminotransferase, domain 1"/>
    <property type="match status" value="1"/>
</dbReference>
<dbReference type="InterPro" id="IPR015422">
    <property type="entry name" value="PyrdxlP-dep_Trfase_small"/>
</dbReference>
<evidence type="ECO:0000256" key="4">
    <source>
        <dbReference type="RuleBase" id="RU004508"/>
    </source>
</evidence>
<dbReference type="Pfam" id="PF01041">
    <property type="entry name" value="DegT_DnrJ_EryC1"/>
    <property type="match status" value="1"/>
</dbReference>
<dbReference type="Proteomes" id="UP000198551">
    <property type="component" value="Unassembled WGS sequence"/>
</dbReference>
<evidence type="ECO:0000313" key="6">
    <source>
        <dbReference type="Proteomes" id="UP000198551"/>
    </source>
</evidence>
<dbReference type="CDD" id="cd00616">
    <property type="entry name" value="AHBA_syn"/>
    <property type="match status" value="1"/>
</dbReference>
<reference evidence="6" key="1">
    <citation type="submission" date="2016-06" db="EMBL/GenBank/DDBJ databases">
        <authorList>
            <person name="Varghese N."/>
        </authorList>
    </citation>
    <scope>NUCLEOTIDE SEQUENCE [LARGE SCALE GENOMIC DNA]</scope>
    <source>
        <strain evidence="6">DSM 45555</strain>
    </source>
</reference>
<evidence type="ECO:0000256" key="3">
    <source>
        <dbReference type="PIRSR" id="PIRSR000390-2"/>
    </source>
</evidence>
<comment type="cofactor">
    <cofactor evidence="1">
        <name>pyridoxal 5'-phosphate</name>
        <dbReference type="ChEBI" id="CHEBI:597326"/>
    </cofactor>
</comment>
<dbReference type="AlphaFoldDB" id="A0A1C4WYE3"/>
<dbReference type="InterPro" id="IPR000653">
    <property type="entry name" value="DegT/StrS_aminotransferase"/>
</dbReference>
<sequence length="376" mass="40125">MTGRIYLSPPDVGPLEESYVLRAIRSGWVAPLGPEVEAFEREVAERVGAAHALALNSGTSALHLALLMLEAGPGSVVVAPTMTFVATANAAVYTGAEPVFVDCDPATGNMDVTALADMLDMLTRAGERVAAVLIADMFGTCADYDELLPVCEAAGVPVVEDAAQALGATYRGRPAASFGRLNALSFNGNKIITTSGGGMLLSDDEALLARCRHLATQAREPVPHYEHVDVGYNYRLSNLLAALGRAQLHRLDGMMRRRRLLRERYAKLFSGVPGVRLLGDGDEGSNCWLTSIVVDPGRTGWSAAELGAHLAARDIETRHVWKPMHRQPVFAGCRAVVTGASDHLFARALTLPSGSALDDDRLARVIGAVEQFLDAR</sequence>
<feature type="active site" description="Proton acceptor" evidence="2">
    <location>
        <position position="190"/>
    </location>
</feature>
<comment type="similarity">
    <text evidence="4">Belongs to the DegT/DnrJ/EryC1 family.</text>
</comment>
<evidence type="ECO:0000256" key="2">
    <source>
        <dbReference type="PIRSR" id="PIRSR000390-1"/>
    </source>
</evidence>
<name>A0A1C4WYE3_9ACTN</name>
<dbReference type="PIRSF" id="PIRSF000390">
    <property type="entry name" value="PLP_StrS"/>
    <property type="match status" value="1"/>
</dbReference>
<accession>A0A1C4WYE3</accession>
<dbReference type="PANTHER" id="PTHR30244">
    <property type="entry name" value="TRANSAMINASE"/>
    <property type="match status" value="1"/>
</dbReference>
<evidence type="ECO:0000313" key="5">
    <source>
        <dbReference type="EMBL" id="SCF01198.1"/>
    </source>
</evidence>
<dbReference type="InterPro" id="IPR015424">
    <property type="entry name" value="PyrdxlP-dep_Trfase"/>
</dbReference>
<dbReference type="GO" id="GO:0008483">
    <property type="term" value="F:transaminase activity"/>
    <property type="evidence" value="ECO:0007669"/>
    <property type="project" value="TreeGrafter"/>
</dbReference>
<dbReference type="InterPro" id="IPR015421">
    <property type="entry name" value="PyrdxlP-dep_Trfase_major"/>
</dbReference>
<dbReference type="GO" id="GO:0030170">
    <property type="term" value="F:pyridoxal phosphate binding"/>
    <property type="evidence" value="ECO:0007669"/>
    <property type="project" value="TreeGrafter"/>
</dbReference>